<sequence length="764" mass="86408">MSRETDARMVVDQLLKDAGWDIFDKSQVSTEEPAADGRADYLLKNSLTRPLCVIETKRFGKDPYGAKEQTLPYAQGLGAPFIILSNGNEHYFWDYGDGDARPIMGLPSQADLETRANLKYHRKGTLQETLAILPYPETFWFRGEQAEARQYQLECLKEADKALVTGRRRMLFEMATGTGKTLTIAMLMKRWFQSAAISRVLFLADRIELAKQAKETFDEYLKDWPTELLYGGKRSLEGQIVVGTLDTIAAQLGEGGFGHAYFDLVVTDECHRSIYNSHRATLGHFDALHIGLTATPSPGELRWVSDKERQLVKNTYMFFDCWDAATKRGKPTFAYTIQQGIKDKCLVPYKIYVADTQLSLEGTTWNEEEISATDWGRRAESEDRLKTMLDEFFRVETPRLKERPRKTIVFAVSDKQADMLAKLINRLLPDDLCLAIASRLNVSPGQVRESFAEKITSYTNNGDPKPAINRFKYDPLPYIAVSVDMLDTGFDHKEIETLLMLRPTKSAMKYAQMRGRGSRICPKIGKTEFWIYDFVGNVARFNDSSIDYRTPKEIGQGGGGGGGGDGPGPGNEWVVIPEGQKEDEIRNQHMILVGPEGLQIDRHTYQDEWAAKVSELHKADPVVQKIFAGQQVSEEEWEALRRRLDAPKNYFSEVSLRKAFEQPTGSLTDFIRAALGVFKFPSREERIERVFDAWVTQHSSSLNPGQATMLRLLKQRVLTGDTIELRIFSQPPFSIYGGRARMEQLFGKDGLAQVVEELNTLLAA</sequence>
<dbReference type="GO" id="GO:0016787">
    <property type="term" value="F:hydrolase activity"/>
    <property type="evidence" value="ECO:0007669"/>
    <property type="project" value="InterPro"/>
</dbReference>
<accession>A0A6S6XY86</accession>
<dbReference type="RefSeq" id="WP_145770865.1">
    <property type="nucleotide sequence ID" value="NZ_LR778301.1"/>
</dbReference>
<dbReference type="EMBL" id="LR778301">
    <property type="protein sequence ID" value="CAB1369317.1"/>
    <property type="molecule type" value="Genomic_DNA"/>
</dbReference>
<dbReference type="Gene3D" id="3.40.50.300">
    <property type="entry name" value="P-loop containing nucleotide triphosphate hydrolases"/>
    <property type="match status" value="2"/>
</dbReference>
<dbReference type="Pfam" id="PF04851">
    <property type="entry name" value="ResIII"/>
    <property type="match status" value="1"/>
</dbReference>
<dbReference type="SMART" id="SM00487">
    <property type="entry name" value="DEXDc"/>
    <property type="match status" value="1"/>
</dbReference>
<dbReference type="OrthoDB" id="9804086at2"/>
<dbReference type="PANTHER" id="PTHR47396:SF1">
    <property type="entry name" value="ATP-DEPENDENT HELICASE IRC3-RELATED"/>
    <property type="match status" value="1"/>
</dbReference>
<keyword evidence="3" id="KW-1185">Reference proteome</keyword>
<organism evidence="2 3">
    <name type="scientific">Denitratisoma oestradiolicum</name>
    <dbReference type="NCBI Taxonomy" id="311182"/>
    <lineage>
        <taxon>Bacteria</taxon>
        <taxon>Pseudomonadati</taxon>
        <taxon>Pseudomonadota</taxon>
        <taxon>Betaproteobacteria</taxon>
        <taxon>Nitrosomonadales</taxon>
        <taxon>Sterolibacteriaceae</taxon>
        <taxon>Denitratisoma</taxon>
    </lineage>
</organism>
<dbReference type="PROSITE" id="PS51192">
    <property type="entry name" value="HELICASE_ATP_BIND_1"/>
    <property type="match status" value="1"/>
</dbReference>
<dbReference type="Gene3D" id="3.90.1570.30">
    <property type="match status" value="1"/>
</dbReference>
<dbReference type="GO" id="GO:0005829">
    <property type="term" value="C:cytosol"/>
    <property type="evidence" value="ECO:0007669"/>
    <property type="project" value="TreeGrafter"/>
</dbReference>
<dbReference type="InterPro" id="IPR014001">
    <property type="entry name" value="Helicase_ATP-bd"/>
</dbReference>
<evidence type="ECO:0000313" key="2">
    <source>
        <dbReference type="EMBL" id="CAB1369317.1"/>
    </source>
</evidence>
<dbReference type="GO" id="GO:0006304">
    <property type="term" value="P:DNA modification"/>
    <property type="evidence" value="ECO:0007669"/>
    <property type="project" value="InterPro"/>
</dbReference>
<dbReference type="PANTHER" id="PTHR47396">
    <property type="entry name" value="TYPE I RESTRICTION ENZYME ECOKI R PROTEIN"/>
    <property type="match status" value="1"/>
</dbReference>
<dbReference type="InterPro" id="IPR006935">
    <property type="entry name" value="Helicase/UvrB_N"/>
</dbReference>
<evidence type="ECO:0000313" key="3">
    <source>
        <dbReference type="Proteomes" id="UP000515733"/>
    </source>
</evidence>
<dbReference type="AlphaFoldDB" id="A0A6S6XY86"/>
<dbReference type="CDD" id="cd18032">
    <property type="entry name" value="DEXHc_RE_I_III_res"/>
    <property type="match status" value="1"/>
</dbReference>
<dbReference type="InterPro" id="IPR013670">
    <property type="entry name" value="EcoEI_R_C_dom"/>
</dbReference>
<feature type="domain" description="Helicase ATP-binding" evidence="1">
    <location>
        <begin position="161"/>
        <end position="314"/>
    </location>
</feature>
<dbReference type="InterPro" id="IPR050742">
    <property type="entry name" value="Helicase_Restrict-Modif_Enz"/>
</dbReference>
<dbReference type="SUPFAM" id="SSF52540">
    <property type="entry name" value="P-loop containing nucleoside triphosphate hydrolases"/>
    <property type="match status" value="1"/>
</dbReference>
<dbReference type="GO" id="GO:0003677">
    <property type="term" value="F:DNA binding"/>
    <property type="evidence" value="ECO:0007669"/>
    <property type="project" value="InterPro"/>
</dbReference>
<evidence type="ECO:0000259" key="1">
    <source>
        <dbReference type="PROSITE" id="PS51192"/>
    </source>
</evidence>
<dbReference type="Pfam" id="PF08463">
    <property type="entry name" value="EcoEI_R_C"/>
    <property type="match status" value="1"/>
</dbReference>
<dbReference type="Proteomes" id="UP000515733">
    <property type="component" value="Chromosome"/>
</dbReference>
<dbReference type="InterPro" id="IPR027417">
    <property type="entry name" value="P-loop_NTPase"/>
</dbReference>
<name>A0A6S6XY86_9PROT</name>
<protein>
    <recommendedName>
        <fullName evidence="1">Helicase ATP-binding domain-containing protein</fullName>
    </recommendedName>
</protein>
<dbReference type="KEGG" id="doe:DENOEST_2152"/>
<gene>
    <name evidence="2" type="ORF">DENOEST_2152</name>
</gene>
<dbReference type="GO" id="GO:0005524">
    <property type="term" value="F:ATP binding"/>
    <property type="evidence" value="ECO:0007669"/>
    <property type="project" value="InterPro"/>
</dbReference>
<dbReference type="REBASE" id="438349">
    <property type="entry name" value="Doe16959ORF2153P"/>
</dbReference>
<proteinExistence type="predicted"/>
<reference evidence="2 3" key="1">
    <citation type="submission" date="2020-03" db="EMBL/GenBank/DDBJ databases">
        <authorList>
            <consortium name="Genoscope - CEA"/>
            <person name="William W."/>
        </authorList>
    </citation>
    <scope>NUCLEOTIDE SEQUENCE [LARGE SCALE GENOMIC DNA]</scope>
    <source>
        <strain evidence="3">DSM 16959</strain>
    </source>
</reference>